<evidence type="ECO:0008006" key="4">
    <source>
        <dbReference type="Google" id="ProtNLM"/>
    </source>
</evidence>
<evidence type="ECO:0000313" key="2">
    <source>
        <dbReference type="EMBL" id="PRY80087.1"/>
    </source>
</evidence>
<organism evidence="2 3">
    <name type="scientific">Alkalibacterium olivapovliticus</name>
    <dbReference type="NCBI Taxonomy" id="99907"/>
    <lineage>
        <taxon>Bacteria</taxon>
        <taxon>Bacillati</taxon>
        <taxon>Bacillota</taxon>
        <taxon>Bacilli</taxon>
        <taxon>Lactobacillales</taxon>
        <taxon>Carnobacteriaceae</taxon>
        <taxon>Alkalibacterium</taxon>
    </lineage>
</organism>
<dbReference type="OrthoDB" id="1683445at2"/>
<proteinExistence type="predicted"/>
<keyword evidence="3" id="KW-1185">Reference proteome</keyword>
<dbReference type="InterPro" id="IPR012340">
    <property type="entry name" value="NA-bd_OB-fold"/>
</dbReference>
<comment type="caution">
    <text evidence="2">The sequence shown here is derived from an EMBL/GenBank/DDBJ whole genome shotgun (WGS) entry which is preliminary data.</text>
</comment>
<dbReference type="EMBL" id="PVTO01000022">
    <property type="protein sequence ID" value="PRY80087.1"/>
    <property type="molecule type" value="Genomic_DNA"/>
</dbReference>
<reference evidence="2 3" key="1">
    <citation type="submission" date="2018-03" db="EMBL/GenBank/DDBJ databases">
        <title>Genomic Encyclopedia of Archaeal and Bacterial Type Strains, Phase II (KMG-II): from individual species to whole genera.</title>
        <authorList>
            <person name="Goeker M."/>
        </authorList>
    </citation>
    <scope>NUCLEOTIDE SEQUENCE [LARGE SCALE GENOMIC DNA]</scope>
    <source>
        <strain evidence="2 3">DSM 13175</strain>
    </source>
</reference>
<evidence type="ECO:0000313" key="3">
    <source>
        <dbReference type="Proteomes" id="UP000238205"/>
    </source>
</evidence>
<accession>A0A2T0W3Q3</accession>
<feature type="transmembrane region" description="Helical" evidence="1">
    <location>
        <begin position="36"/>
        <end position="57"/>
    </location>
</feature>
<feature type="transmembrane region" description="Helical" evidence="1">
    <location>
        <begin position="69"/>
        <end position="92"/>
    </location>
</feature>
<sequence>MINVILSNQTYMQLAFVSCLILALLTLPLRDIISIGFFDISDLFVSLMISVFIGFMINEGMPGDNYLSVGLFMLVVITVVTGVVLLNIFVIIPFRSRSENSSATSIRQLEGKEGTVSISITADGVGEVLVYTGFTKINKMAKIYESGNETIAFIEQGTNVLIMDVKDSILYVIPYTNSIQATNKQDPTWNAKQKK</sequence>
<protein>
    <recommendedName>
        <fullName evidence="4">Membrane protein implicated in regulation of membrane protease activity</fullName>
    </recommendedName>
</protein>
<dbReference type="AlphaFoldDB" id="A0A2T0W3Q3"/>
<keyword evidence="1" id="KW-0812">Transmembrane</keyword>
<dbReference type="Gene3D" id="2.40.50.140">
    <property type="entry name" value="Nucleic acid-binding proteins"/>
    <property type="match status" value="1"/>
</dbReference>
<gene>
    <name evidence="2" type="ORF">CLV38_12223</name>
</gene>
<keyword evidence="1" id="KW-0472">Membrane</keyword>
<evidence type="ECO:0000256" key="1">
    <source>
        <dbReference type="SAM" id="Phobius"/>
    </source>
</evidence>
<name>A0A2T0W3Q3_9LACT</name>
<feature type="transmembrane region" description="Helical" evidence="1">
    <location>
        <begin position="12"/>
        <end position="29"/>
    </location>
</feature>
<keyword evidence="1" id="KW-1133">Transmembrane helix</keyword>
<dbReference type="Proteomes" id="UP000238205">
    <property type="component" value="Unassembled WGS sequence"/>
</dbReference>